<dbReference type="PANTHER" id="PTHR47890">
    <property type="entry name" value="LD24308P"/>
    <property type="match status" value="1"/>
</dbReference>
<accession>A0ABM4GAB9</accession>
<protein>
    <submittedName>
        <fullName evidence="3">Uncharacterized protein</fullName>
    </submittedName>
</protein>
<dbReference type="PANTHER" id="PTHR47890:SF1">
    <property type="entry name" value="LD24308P"/>
    <property type="match status" value="1"/>
</dbReference>
<organism evidence="2 3">
    <name type="scientific">Drosophila kikkawai</name>
    <name type="common">Fruit fly</name>
    <dbReference type="NCBI Taxonomy" id="30033"/>
    <lineage>
        <taxon>Eukaryota</taxon>
        <taxon>Metazoa</taxon>
        <taxon>Ecdysozoa</taxon>
        <taxon>Arthropoda</taxon>
        <taxon>Hexapoda</taxon>
        <taxon>Insecta</taxon>
        <taxon>Pterygota</taxon>
        <taxon>Neoptera</taxon>
        <taxon>Endopterygota</taxon>
        <taxon>Diptera</taxon>
        <taxon>Brachycera</taxon>
        <taxon>Muscomorpha</taxon>
        <taxon>Ephydroidea</taxon>
        <taxon>Drosophilidae</taxon>
        <taxon>Drosophila</taxon>
        <taxon>Sophophora</taxon>
    </lineage>
</organism>
<sequence length="524" mass="59422">MGIPFFLALLLATTTNADDDLKNIGSAAGGALGGVLGATVVGAASAGGAATVAGALGPAVGIAVGAAVGGALVREGVDSGIKWAQDKHIIDYVPDKNIPILQEPKSMVEPWLAAIRSQIQGLDQTMREQHHLFADFVIESVTDYMEKYSPIIAKMQDIDKIINKISFRYQRMLTYKSRNTFEKMTLINYAEDTLSILQDSLNELHVTLLGDEDRPHVTPNNVLVQLDTRLKRSSSHMCRTRQSAQQFFYLLQEDVALTELKALALADYSWTLLKEEGEFSEEKRLMLEEYQRRTNRTLRMFKEVMSRQDRTVWRCDPAYHRSGVTYEEVTRLLQGYIENEADLNADRSCKQECSTYQHSKTQGCYDGELCKKQQPCKGNVHNCRYVESTMTVCLTDETAIRRYEYVEYKSGHRYGQGGKCGGHTDKAESWHRWIFWHCSYCMCLCDEQGLRSDRYFNLRPVTADVERNRVVTGLRFVKHNRILHLQIQEGELLPKGVINQTTLQWKPVDNYSITDKDVRQVGTT</sequence>
<reference evidence="2" key="1">
    <citation type="submission" date="2025-05" db="UniProtKB">
        <authorList>
            <consortium name="RefSeq"/>
        </authorList>
    </citation>
    <scope>NUCLEOTIDE SEQUENCE [LARGE SCALE GENOMIC DNA]</scope>
    <source>
        <strain evidence="2">14028-0561.14</strain>
    </source>
</reference>
<evidence type="ECO:0000256" key="1">
    <source>
        <dbReference type="SAM" id="SignalP"/>
    </source>
</evidence>
<name>A0ABM4GAB9_DROKI</name>
<evidence type="ECO:0000313" key="3">
    <source>
        <dbReference type="RefSeq" id="XP_070139630.1"/>
    </source>
</evidence>
<reference evidence="3" key="2">
    <citation type="submission" date="2025-08" db="UniProtKB">
        <authorList>
            <consortium name="RefSeq"/>
        </authorList>
    </citation>
    <scope>IDENTIFICATION</scope>
    <source>
        <strain evidence="3">14028-0561.14</strain>
        <tissue evidence="3">Whole fly</tissue>
    </source>
</reference>
<dbReference type="RefSeq" id="XP_070139630.1">
    <property type="nucleotide sequence ID" value="XM_070283529.1"/>
</dbReference>
<evidence type="ECO:0000313" key="2">
    <source>
        <dbReference type="Proteomes" id="UP001652661"/>
    </source>
</evidence>
<dbReference type="GeneID" id="108086049"/>
<keyword evidence="2" id="KW-1185">Reference proteome</keyword>
<gene>
    <name evidence="3" type="primary">LOC108086049</name>
</gene>
<feature type="chain" id="PRO_5047315923" evidence="1">
    <location>
        <begin position="18"/>
        <end position="524"/>
    </location>
</feature>
<dbReference type="Proteomes" id="UP001652661">
    <property type="component" value="Chromosome 2L"/>
</dbReference>
<dbReference type="Pfam" id="PF16061">
    <property type="entry name" value="DUF4803"/>
    <property type="match status" value="1"/>
</dbReference>
<proteinExistence type="predicted"/>
<dbReference type="InterPro" id="IPR032062">
    <property type="entry name" value="DUF4803"/>
</dbReference>
<keyword evidence="1" id="KW-0732">Signal</keyword>
<feature type="signal peptide" evidence="1">
    <location>
        <begin position="1"/>
        <end position="17"/>
    </location>
</feature>